<reference evidence="1" key="1">
    <citation type="submission" date="2019-07" db="EMBL/GenBank/DDBJ databases">
        <title>Hyphodiscus hymeniophilus genome sequencing and assembly.</title>
        <authorList>
            <person name="Kramer G."/>
            <person name="Nodwell J."/>
        </authorList>
    </citation>
    <scope>NUCLEOTIDE SEQUENCE</scope>
    <source>
        <strain evidence="1">ATCC 34498</strain>
    </source>
</reference>
<protein>
    <submittedName>
        <fullName evidence="1">Uncharacterized protein</fullName>
    </submittedName>
</protein>
<evidence type="ECO:0000313" key="2">
    <source>
        <dbReference type="Proteomes" id="UP000785200"/>
    </source>
</evidence>
<keyword evidence="2" id="KW-1185">Reference proteome</keyword>
<dbReference type="OrthoDB" id="3508416at2759"/>
<name>A0A9P6VK04_9HELO</name>
<organism evidence="1 2">
    <name type="scientific">Hyphodiscus hymeniophilus</name>
    <dbReference type="NCBI Taxonomy" id="353542"/>
    <lineage>
        <taxon>Eukaryota</taxon>
        <taxon>Fungi</taxon>
        <taxon>Dikarya</taxon>
        <taxon>Ascomycota</taxon>
        <taxon>Pezizomycotina</taxon>
        <taxon>Leotiomycetes</taxon>
        <taxon>Helotiales</taxon>
        <taxon>Hyphodiscaceae</taxon>
        <taxon>Hyphodiscus</taxon>
    </lineage>
</organism>
<sequence>MVQRREPGYLGQFRPSNSVLRNVGLLEEGRLRVSPDTYGSSNNYQGDITIEHNRSQHQTAAAKIVFFERHQAEAFMTLVSSGRFLVKGRQIRHVRWNKIKSARYPNSISSRAIRLIGPRYLMDFGFFEVFFSQRFTYELEGRREVPCVPPGMVAHEWIFGSLRCQASSAKTAVERELRGIFSVEWARDPCM</sequence>
<comment type="caution">
    <text evidence="1">The sequence shown here is derived from an EMBL/GenBank/DDBJ whole genome shotgun (WGS) entry which is preliminary data.</text>
</comment>
<proteinExistence type="predicted"/>
<dbReference type="AlphaFoldDB" id="A0A9P6VK04"/>
<evidence type="ECO:0000313" key="1">
    <source>
        <dbReference type="EMBL" id="KAG0649385.1"/>
    </source>
</evidence>
<dbReference type="EMBL" id="VNKQ01000008">
    <property type="protein sequence ID" value="KAG0649385.1"/>
    <property type="molecule type" value="Genomic_DNA"/>
</dbReference>
<accession>A0A9P6VK04</accession>
<gene>
    <name evidence="1" type="ORF">D0Z07_4420</name>
</gene>
<dbReference type="Proteomes" id="UP000785200">
    <property type="component" value="Unassembled WGS sequence"/>
</dbReference>